<dbReference type="PANTHER" id="PTHR35330">
    <property type="entry name" value="SIROHEME BIOSYNTHESIS PROTEIN MET8"/>
    <property type="match status" value="1"/>
</dbReference>
<evidence type="ECO:0000256" key="4">
    <source>
        <dbReference type="ARBA" id="ARBA00023027"/>
    </source>
</evidence>
<keyword evidence="9" id="KW-1185">Reference proteome</keyword>
<dbReference type="Proteomes" id="UP000295706">
    <property type="component" value="Unassembled WGS sequence"/>
</dbReference>
<name>A0A4R4K5E9_9BACT</name>
<dbReference type="UniPathway" id="UPA00262">
    <property type="reaction ID" value="UER00222"/>
</dbReference>
<protein>
    <recommendedName>
        <fullName evidence="2">precorrin-2 dehydrogenase</fullName>
        <ecNumber evidence="2">1.3.1.76</ecNumber>
    </recommendedName>
</protein>
<dbReference type="AlphaFoldDB" id="A0A4R4K5E9"/>
<dbReference type="EMBL" id="SMJU01000014">
    <property type="protein sequence ID" value="TDB61399.1"/>
    <property type="molecule type" value="Genomic_DNA"/>
</dbReference>
<dbReference type="GO" id="GO:0004325">
    <property type="term" value="F:ferrochelatase activity"/>
    <property type="evidence" value="ECO:0007669"/>
    <property type="project" value="InterPro"/>
</dbReference>
<dbReference type="Pfam" id="PF13241">
    <property type="entry name" value="NAD_binding_7"/>
    <property type="match status" value="1"/>
</dbReference>
<dbReference type="NCBIfam" id="TIGR01470">
    <property type="entry name" value="cysG_Nterm"/>
    <property type="match status" value="1"/>
</dbReference>
<accession>A0A4R4K5E9</accession>
<evidence type="ECO:0000256" key="6">
    <source>
        <dbReference type="ARBA" id="ARBA00047561"/>
    </source>
</evidence>
<dbReference type="OrthoDB" id="45564at2"/>
<evidence type="ECO:0000313" key="9">
    <source>
        <dbReference type="Proteomes" id="UP000295706"/>
    </source>
</evidence>
<evidence type="ECO:0000256" key="2">
    <source>
        <dbReference type="ARBA" id="ARBA00012400"/>
    </source>
</evidence>
<dbReference type="InterPro" id="IPR036291">
    <property type="entry name" value="NAD(P)-bd_dom_sf"/>
</dbReference>
<dbReference type="Gene3D" id="3.40.50.720">
    <property type="entry name" value="NAD(P)-binding Rossmann-like Domain"/>
    <property type="match status" value="1"/>
</dbReference>
<dbReference type="RefSeq" id="WP_132120864.1">
    <property type="nucleotide sequence ID" value="NZ_SMJU01000014.1"/>
</dbReference>
<keyword evidence="3" id="KW-0560">Oxidoreductase</keyword>
<evidence type="ECO:0000259" key="7">
    <source>
        <dbReference type="Pfam" id="PF14824"/>
    </source>
</evidence>
<reference evidence="8 9" key="1">
    <citation type="submission" date="2019-02" db="EMBL/GenBank/DDBJ databases">
        <title>Arundinibacter roseus gen. nov., sp. nov., a new member of the family Cytophagaceae.</title>
        <authorList>
            <person name="Szuroczki S."/>
            <person name="Khayer B."/>
            <person name="Sproer C."/>
            <person name="Toumi M."/>
            <person name="Szabo A."/>
            <person name="Felfoldi T."/>
            <person name="Schumann P."/>
            <person name="Toth E."/>
        </authorList>
    </citation>
    <scope>NUCLEOTIDE SEQUENCE [LARGE SCALE GENOMIC DNA]</scope>
    <source>
        <strain evidence="8 9">DMA-k-7a</strain>
    </source>
</reference>
<organism evidence="8 9">
    <name type="scientific">Arundinibacter roseus</name>
    <dbReference type="NCBI Taxonomy" id="2070510"/>
    <lineage>
        <taxon>Bacteria</taxon>
        <taxon>Pseudomonadati</taxon>
        <taxon>Bacteroidota</taxon>
        <taxon>Cytophagia</taxon>
        <taxon>Cytophagales</taxon>
        <taxon>Spirosomataceae</taxon>
        <taxon>Arundinibacter</taxon>
    </lineage>
</organism>
<dbReference type="GO" id="GO:0019354">
    <property type="term" value="P:siroheme biosynthetic process"/>
    <property type="evidence" value="ECO:0007669"/>
    <property type="project" value="UniProtKB-UniPathway"/>
</dbReference>
<comment type="pathway">
    <text evidence="1">Porphyrin-containing compound metabolism; siroheme biosynthesis; sirohydrochlorin from precorrin-2: step 1/1.</text>
</comment>
<sequence>MNHLFPIFLKLDNPDLHLLIVGGGYVGLEKIEAVLGNSPQATITLIAPEIRPEIQELVADKERVKLIFRRFEDADLDGKDLAIVATNDKEENKRIKQVARTKHLLCNVADTPDFCDFYLSSVVKKGNLKVAISTNGMSPTLAKRLREVLTDSLPDDLETAMEQLKAVRDMLRGDFAYKVEELNRITEVLVKEKVAKSEAEKSENQGLD</sequence>
<dbReference type="Gene3D" id="3.30.160.110">
    <property type="entry name" value="Siroheme synthase, domain 2"/>
    <property type="match status" value="1"/>
</dbReference>
<dbReference type="InterPro" id="IPR006367">
    <property type="entry name" value="Sirohaem_synthase_N"/>
</dbReference>
<dbReference type="InterPro" id="IPR028161">
    <property type="entry name" value="Met8-like"/>
</dbReference>
<comment type="catalytic activity">
    <reaction evidence="6">
        <text>precorrin-2 + NAD(+) = sirohydrochlorin + NADH + 2 H(+)</text>
        <dbReference type="Rhea" id="RHEA:15613"/>
        <dbReference type="ChEBI" id="CHEBI:15378"/>
        <dbReference type="ChEBI" id="CHEBI:57540"/>
        <dbReference type="ChEBI" id="CHEBI:57945"/>
        <dbReference type="ChEBI" id="CHEBI:58351"/>
        <dbReference type="ChEBI" id="CHEBI:58827"/>
        <dbReference type="EC" id="1.3.1.76"/>
    </reaction>
</comment>
<dbReference type="EC" id="1.3.1.76" evidence="2"/>
<evidence type="ECO:0000313" key="8">
    <source>
        <dbReference type="EMBL" id="TDB61399.1"/>
    </source>
</evidence>
<proteinExistence type="predicted"/>
<keyword evidence="5" id="KW-0627">Porphyrin biosynthesis</keyword>
<dbReference type="PANTHER" id="PTHR35330:SF1">
    <property type="entry name" value="SIROHEME BIOSYNTHESIS PROTEIN MET8"/>
    <property type="match status" value="1"/>
</dbReference>
<dbReference type="SUPFAM" id="SSF51735">
    <property type="entry name" value="NAD(P)-binding Rossmann-fold domains"/>
    <property type="match status" value="1"/>
</dbReference>
<dbReference type="Pfam" id="PF14824">
    <property type="entry name" value="Sirohm_synth_M"/>
    <property type="match status" value="1"/>
</dbReference>
<feature type="domain" description="Siroheme synthase central" evidence="7">
    <location>
        <begin position="126"/>
        <end position="150"/>
    </location>
</feature>
<dbReference type="InterPro" id="IPR028281">
    <property type="entry name" value="Sirohaem_synthase_central"/>
</dbReference>
<evidence type="ECO:0000256" key="1">
    <source>
        <dbReference type="ARBA" id="ARBA00005010"/>
    </source>
</evidence>
<dbReference type="SUPFAM" id="SSF75615">
    <property type="entry name" value="Siroheme synthase middle domains-like"/>
    <property type="match status" value="1"/>
</dbReference>
<keyword evidence="4" id="KW-0520">NAD</keyword>
<evidence type="ECO:0000256" key="3">
    <source>
        <dbReference type="ARBA" id="ARBA00023002"/>
    </source>
</evidence>
<dbReference type="GO" id="GO:0043115">
    <property type="term" value="F:precorrin-2 dehydrogenase activity"/>
    <property type="evidence" value="ECO:0007669"/>
    <property type="project" value="UniProtKB-EC"/>
</dbReference>
<evidence type="ECO:0000256" key="5">
    <source>
        <dbReference type="ARBA" id="ARBA00023244"/>
    </source>
</evidence>
<gene>
    <name evidence="8" type="ORF">EZE20_19535</name>
</gene>
<comment type="caution">
    <text evidence="8">The sequence shown here is derived from an EMBL/GenBank/DDBJ whole genome shotgun (WGS) entry which is preliminary data.</text>
</comment>